<sequence>MIKLPSLQSLTNSFLSTVIRYKWVVLIAVAKLVSLIAYTETSTDNEHLRNILIRLSYVSFLALPLVLSIKLLTERRH</sequence>
<evidence type="ECO:0000313" key="3">
    <source>
        <dbReference type="Proteomes" id="UP000634134"/>
    </source>
</evidence>
<gene>
    <name evidence="2" type="ORF">IEE83_29950</name>
</gene>
<comment type="caution">
    <text evidence="2">The sequence shown here is derived from an EMBL/GenBank/DDBJ whole genome shotgun (WGS) entry which is preliminary data.</text>
</comment>
<protein>
    <submittedName>
        <fullName evidence="2">Uncharacterized protein</fullName>
    </submittedName>
</protein>
<evidence type="ECO:0000313" key="2">
    <source>
        <dbReference type="EMBL" id="MBE9466114.1"/>
    </source>
</evidence>
<keyword evidence="3" id="KW-1185">Reference proteome</keyword>
<accession>A0ABR9WPT1</accession>
<keyword evidence="1" id="KW-0812">Transmembrane</keyword>
<feature type="transmembrane region" description="Helical" evidence="1">
    <location>
        <begin position="21"/>
        <end position="39"/>
    </location>
</feature>
<reference evidence="3" key="1">
    <citation type="submission" date="2023-07" db="EMBL/GenBank/DDBJ databases">
        <title>Dyadobacter sp. nov 'subterranea' isolated from contaminted grondwater.</title>
        <authorList>
            <person name="Szabo I."/>
            <person name="Al-Omari J."/>
            <person name="Szerdahelyi S.G."/>
            <person name="Rado J."/>
        </authorList>
    </citation>
    <scope>NUCLEOTIDE SEQUENCE [LARGE SCALE GENOMIC DNA]</scope>
    <source>
        <strain evidence="3">UP-52</strain>
    </source>
</reference>
<organism evidence="2 3">
    <name type="scientific">Dyadobacter subterraneus</name>
    <dbReference type="NCBI Taxonomy" id="2773304"/>
    <lineage>
        <taxon>Bacteria</taxon>
        <taxon>Pseudomonadati</taxon>
        <taxon>Bacteroidota</taxon>
        <taxon>Cytophagia</taxon>
        <taxon>Cytophagales</taxon>
        <taxon>Spirosomataceae</taxon>
        <taxon>Dyadobacter</taxon>
    </lineage>
</organism>
<keyword evidence="1" id="KW-1133">Transmembrane helix</keyword>
<dbReference type="Proteomes" id="UP000634134">
    <property type="component" value="Unassembled WGS sequence"/>
</dbReference>
<feature type="transmembrane region" description="Helical" evidence="1">
    <location>
        <begin position="51"/>
        <end position="72"/>
    </location>
</feature>
<dbReference type="RefSeq" id="WP_194124369.1">
    <property type="nucleotide sequence ID" value="NZ_JACYGY010000002.1"/>
</dbReference>
<proteinExistence type="predicted"/>
<dbReference type="EMBL" id="JACYGY010000002">
    <property type="protein sequence ID" value="MBE9466114.1"/>
    <property type="molecule type" value="Genomic_DNA"/>
</dbReference>
<evidence type="ECO:0000256" key="1">
    <source>
        <dbReference type="SAM" id="Phobius"/>
    </source>
</evidence>
<name>A0ABR9WPT1_9BACT</name>
<keyword evidence="1" id="KW-0472">Membrane</keyword>